<accession>A0ABV2LTD0</accession>
<evidence type="ECO:0000313" key="10">
    <source>
        <dbReference type="Proteomes" id="UP001549146"/>
    </source>
</evidence>
<dbReference type="NCBIfam" id="NF001211">
    <property type="entry name" value="PRK00179.1"/>
    <property type="match status" value="1"/>
</dbReference>
<dbReference type="Proteomes" id="UP001549146">
    <property type="component" value="Unassembled WGS sequence"/>
</dbReference>
<dbReference type="InterPro" id="IPR023096">
    <property type="entry name" value="G6P_Isomerase_C"/>
</dbReference>
<evidence type="ECO:0000256" key="8">
    <source>
        <dbReference type="RuleBase" id="RU000612"/>
    </source>
</evidence>
<dbReference type="HAMAP" id="MF_00473">
    <property type="entry name" value="G6P_isomerase"/>
    <property type="match status" value="1"/>
</dbReference>
<dbReference type="GO" id="GO:0004347">
    <property type="term" value="F:glucose-6-phosphate isomerase activity"/>
    <property type="evidence" value="ECO:0007669"/>
    <property type="project" value="UniProtKB-EC"/>
</dbReference>
<dbReference type="InterPro" id="IPR035476">
    <property type="entry name" value="SIS_PGI_1"/>
</dbReference>
<keyword evidence="4 7" id="KW-0324">Glycolysis</keyword>
<evidence type="ECO:0000256" key="1">
    <source>
        <dbReference type="ARBA" id="ARBA00004926"/>
    </source>
</evidence>
<dbReference type="Pfam" id="PF00342">
    <property type="entry name" value="PGI"/>
    <property type="match status" value="1"/>
</dbReference>
<comment type="similarity">
    <text evidence="2 7 8">Belongs to the GPI family.</text>
</comment>
<comment type="function">
    <text evidence="7">Catalyzes the reversible isomerization of glucose-6-phosphate to fructose-6-phosphate.</text>
</comment>
<comment type="catalytic activity">
    <reaction evidence="6 7 8">
        <text>alpha-D-glucose 6-phosphate = beta-D-fructose 6-phosphate</text>
        <dbReference type="Rhea" id="RHEA:11816"/>
        <dbReference type="ChEBI" id="CHEBI:57634"/>
        <dbReference type="ChEBI" id="CHEBI:58225"/>
        <dbReference type="EC" id="5.3.1.9"/>
    </reaction>
</comment>
<evidence type="ECO:0000313" key="9">
    <source>
        <dbReference type="EMBL" id="MET3730772.1"/>
    </source>
</evidence>
<comment type="subcellular location">
    <subcellularLocation>
        <location evidence="7">Cytoplasm</location>
    </subcellularLocation>
</comment>
<comment type="pathway">
    <text evidence="7">Carbohydrate biosynthesis; gluconeogenesis.</text>
</comment>
<dbReference type="InterPro" id="IPR035482">
    <property type="entry name" value="SIS_PGI_2"/>
</dbReference>
<name>A0ABV2LTD0_9FLAO</name>
<evidence type="ECO:0000256" key="4">
    <source>
        <dbReference type="ARBA" id="ARBA00023152"/>
    </source>
</evidence>
<dbReference type="Gene3D" id="1.10.1390.10">
    <property type="match status" value="1"/>
</dbReference>
<dbReference type="PANTHER" id="PTHR11469">
    <property type="entry name" value="GLUCOSE-6-PHOSPHATE ISOMERASE"/>
    <property type="match status" value="1"/>
</dbReference>
<sequence length="551" mass="62920">MALENINPTQTQAWVKLQNHFHEIKDKTLRSLFEDPNRFEKFHLNVHNIWLDYSKNRIDETTMKLLEELANECQLKDAIERQFSGDAINQTENRPVLHAALRNRDNRPIYVDGKDVMPDVNRVLQQMKSFSGKVISGEWKGFSGKEITDVVNIGIGGSDLGPVMVSEALKHYKTRLNVHFVSNIDGTHLVETLNKLNPETTLFIIASKTFTTQETMTNAHSARNWFLENEGKENAISKHFVAISTNAEEVQKFGIDTHNMFQFWDWVGGRYSLWSAIGLSIVLAIGFENFEELLEGAFQMDNHFRNEDFSENMPVIMALLGIWYSNFFETESHAILPYEQYLHRFPAYLQQADMESNGKSVDRNGQKIDYQTGPIIWGEPGTNGQHAFYQLIHQGTKLIPCDFLAAANSLNPIGDHHAKLLSNFFAQTEALAFGKTLEEAENELRSKEKSEEEIQKLAPFKVFEGNKPSNSILYDKLTPKTLGSLIALYEHKIFVQGVIWNIFSFDQWGVELGKELANKILPELENQETNSSNDSSTNGFINVYKQLRQSN</sequence>
<keyword evidence="5 7" id="KW-0413">Isomerase</keyword>
<comment type="pathway">
    <text evidence="1 7 8">Carbohydrate degradation; glycolysis; D-glyceraldehyde 3-phosphate and glycerone phosphate from D-glucose: step 2/4.</text>
</comment>
<evidence type="ECO:0000256" key="3">
    <source>
        <dbReference type="ARBA" id="ARBA00022432"/>
    </source>
</evidence>
<feature type="active site" evidence="7">
    <location>
        <position position="386"/>
    </location>
</feature>
<dbReference type="Gene3D" id="3.40.50.10490">
    <property type="entry name" value="Glucose-6-phosphate isomerase like protein, domain 1"/>
    <property type="match status" value="2"/>
</dbReference>
<evidence type="ECO:0000256" key="7">
    <source>
        <dbReference type="HAMAP-Rule" id="MF_00473"/>
    </source>
</evidence>
<dbReference type="InterPro" id="IPR018189">
    <property type="entry name" value="Phosphoglucose_isomerase_CS"/>
</dbReference>
<dbReference type="InterPro" id="IPR046348">
    <property type="entry name" value="SIS_dom_sf"/>
</dbReference>
<feature type="active site" evidence="7">
    <location>
        <position position="514"/>
    </location>
</feature>
<dbReference type="CDD" id="cd05015">
    <property type="entry name" value="SIS_PGI_1"/>
    <property type="match status" value="1"/>
</dbReference>
<dbReference type="PANTHER" id="PTHR11469:SF1">
    <property type="entry name" value="GLUCOSE-6-PHOSPHATE ISOMERASE"/>
    <property type="match status" value="1"/>
</dbReference>
<dbReference type="InterPro" id="IPR001672">
    <property type="entry name" value="G6P_Isomerase"/>
</dbReference>
<dbReference type="EC" id="5.3.1.9" evidence="7"/>
<reference evidence="9 10" key="1">
    <citation type="submission" date="2024-06" db="EMBL/GenBank/DDBJ databases">
        <title>Genomic Encyclopedia of Type Strains, Phase IV (KMG-IV): sequencing the most valuable type-strain genomes for metagenomic binning, comparative biology and taxonomic classification.</title>
        <authorList>
            <person name="Goeker M."/>
        </authorList>
    </citation>
    <scope>NUCLEOTIDE SEQUENCE [LARGE SCALE GENOMIC DNA]</scope>
    <source>
        <strain evidence="9 10">DSM 29388</strain>
    </source>
</reference>
<keyword evidence="7" id="KW-0963">Cytoplasm</keyword>
<comment type="caution">
    <text evidence="9">The sequence shown here is derived from an EMBL/GenBank/DDBJ whole genome shotgun (WGS) entry which is preliminary data.</text>
</comment>
<evidence type="ECO:0000256" key="6">
    <source>
        <dbReference type="ARBA" id="ARBA00029321"/>
    </source>
</evidence>
<dbReference type="PRINTS" id="PR00662">
    <property type="entry name" value="G6PISOMERASE"/>
</dbReference>
<proteinExistence type="inferred from homology"/>
<dbReference type="CDD" id="cd05016">
    <property type="entry name" value="SIS_PGI_2"/>
    <property type="match status" value="1"/>
</dbReference>
<dbReference type="RefSeq" id="WP_354506220.1">
    <property type="nucleotide sequence ID" value="NZ_JBEPMO010000001.1"/>
</dbReference>
<keyword evidence="3 7" id="KW-0312">Gluconeogenesis</keyword>
<dbReference type="PROSITE" id="PS00174">
    <property type="entry name" value="P_GLUCOSE_ISOMERASE_2"/>
    <property type="match status" value="1"/>
</dbReference>
<evidence type="ECO:0000256" key="2">
    <source>
        <dbReference type="ARBA" id="ARBA00006604"/>
    </source>
</evidence>
<protein>
    <recommendedName>
        <fullName evidence="7">Glucose-6-phosphate isomerase</fullName>
        <shortName evidence="7">GPI</shortName>
        <ecNumber evidence="7">5.3.1.9</ecNumber>
    </recommendedName>
    <alternativeName>
        <fullName evidence="7">Phosphoglucose isomerase</fullName>
        <shortName evidence="7">PGI</shortName>
    </alternativeName>
    <alternativeName>
        <fullName evidence="7">Phosphohexose isomerase</fullName>
        <shortName evidence="7">PHI</shortName>
    </alternativeName>
</protein>
<feature type="active site" description="Proton donor" evidence="7">
    <location>
        <position position="355"/>
    </location>
</feature>
<dbReference type="SUPFAM" id="SSF53697">
    <property type="entry name" value="SIS domain"/>
    <property type="match status" value="1"/>
</dbReference>
<dbReference type="EMBL" id="JBEPMO010000001">
    <property type="protein sequence ID" value="MET3730772.1"/>
    <property type="molecule type" value="Genomic_DNA"/>
</dbReference>
<evidence type="ECO:0000256" key="5">
    <source>
        <dbReference type="ARBA" id="ARBA00023235"/>
    </source>
</evidence>
<keyword evidence="10" id="KW-1185">Reference proteome</keyword>
<dbReference type="PROSITE" id="PS00765">
    <property type="entry name" value="P_GLUCOSE_ISOMERASE_1"/>
    <property type="match status" value="1"/>
</dbReference>
<organism evidence="9 10">
    <name type="scientific">Moheibacter stercoris</name>
    <dbReference type="NCBI Taxonomy" id="1628251"/>
    <lineage>
        <taxon>Bacteria</taxon>
        <taxon>Pseudomonadati</taxon>
        <taxon>Bacteroidota</taxon>
        <taxon>Flavobacteriia</taxon>
        <taxon>Flavobacteriales</taxon>
        <taxon>Weeksellaceae</taxon>
        <taxon>Moheibacter</taxon>
    </lineage>
</organism>
<gene>
    <name evidence="7" type="primary">pgi</name>
    <name evidence="9" type="ORF">ABID46_000324</name>
</gene>
<dbReference type="PROSITE" id="PS51463">
    <property type="entry name" value="P_GLUCOSE_ISOMERASE_3"/>
    <property type="match status" value="1"/>
</dbReference>